<feature type="region of interest" description="Disordered" evidence="1">
    <location>
        <begin position="354"/>
        <end position="606"/>
    </location>
</feature>
<protein>
    <submittedName>
        <fullName evidence="2">Uncharacterized protein</fullName>
    </submittedName>
</protein>
<evidence type="ECO:0000313" key="2">
    <source>
        <dbReference type="EMBL" id="GHF09173.1"/>
    </source>
</evidence>
<evidence type="ECO:0000256" key="1">
    <source>
        <dbReference type="SAM" id="MobiDB-lite"/>
    </source>
</evidence>
<feature type="compositionally biased region" description="Polar residues" evidence="1">
    <location>
        <begin position="253"/>
        <end position="266"/>
    </location>
</feature>
<gene>
    <name evidence="2" type="ORF">GCM10014715_76300</name>
</gene>
<dbReference type="EMBL" id="BNBC01000055">
    <property type="protein sequence ID" value="GHF09173.1"/>
    <property type="molecule type" value="Genomic_DNA"/>
</dbReference>
<feature type="compositionally biased region" description="Gly residues" evidence="1">
    <location>
        <begin position="358"/>
        <end position="367"/>
    </location>
</feature>
<comment type="caution">
    <text evidence="2">The sequence shown here is derived from an EMBL/GenBank/DDBJ whole genome shotgun (WGS) entry which is preliminary data.</text>
</comment>
<organism evidence="2 3">
    <name type="scientific">Streptomyces spiralis</name>
    <dbReference type="NCBI Taxonomy" id="66376"/>
    <lineage>
        <taxon>Bacteria</taxon>
        <taxon>Bacillati</taxon>
        <taxon>Actinomycetota</taxon>
        <taxon>Actinomycetes</taxon>
        <taxon>Kitasatosporales</taxon>
        <taxon>Streptomycetaceae</taxon>
        <taxon>Streptomyces</taxon>
    </lineage>
</organism>
<sequence length="606" mass="61636">MTDDHKADLDRVSTQNNYTDFTRTADDLPQGGGFLTRLVNGALRAAAQQSPYASVVSHSTDFGGTHLGLNQLLDMVEQTDPEDLESSGKALWDARDAIKSAAEELSGHIDHVHWVGESGDAFRKWGGTLVGKAHQLSDFAGGAGDQLTAAAVGLASVRGAMPARDTQANRKRPDQFTEVEKAADKEGYATAVRVEKDRQEAINQMNRLASYYAVSNEQLTAVREKAPTFDAMPNVGVPKPRKTDHDDGGPVSSPRTEGTGSATAPSRHTEVGSTLPAISHGAVDPTNPARHITEHTAPPDVPVGTPVGTNIDNVGTLPPPVTTPPAPHTPPATGMPVSDGGPTNVFGGPGAPLPNGILGRGPGGAGGFRNPVSAPGRTGVSGPGAQSSGRSLARGPLNQMGRATSAGQSIGRATPTGAKPSTPSERAVTGGTPRVGGSAAPRATGGPTTGAGRANGVVGGRPTASPGASAKGSGSRLPRGTVIGAEETAGSRSATGRATARGVFGTPESTQRPGTGAGASASRGRAGGAGAEDISGRPATRNSVARAERNGMTRGGAGLVRGSGSHRQGDDGRKAERAPRPDHGDDEENERHLPTQPRRDVPPVSN</sequence>
<feature type="compositionally biased region" description="Low complexity" evidence="1">
    <location>
        <begin position="436"/>
        <end position="475"/>
    </location>
</feature>
<evidence type="ECO:0000313" key="3">
    <source>
        <dbReference type="Proteomes" id="UP000641386"/>
    </source>
</evidence>
<dbReference type="RefSeq" id="WP_189907389.1">
    <property type="nucleotide sequence ID" value="NZ_BNBC01000055.1"/>
</dbReference>
<proteinExistence type="predicted"/>
<accession>A0A919E188</accession>
<dbReference type="Proteomes" id="UP000641386">
    <property type="component" value="Unassembled WGS sequence"/>
</dbReference>
<name>A0A919E188_9ACTN</name>
<feature type="compositionally biased region" description="Basic and acidic residues" evidence="1">
    <location>
        <begin position="567"/>
        <end position="606"/>
    </location>
</feature>
<keyword evidence="3" id="KW-1185">Reference proteome</keyword>
<dbReference type="AlphaFoldDB" id="A0A919E188"/>
<reference evidence="2" key="2">
    <citation type="submission" date="2020-09" db="EMBL/GenBank/DDBJ databases">
        <authorList>
            <person name="Sun Q."/>
            <person name="Ohkuma M."/>
        </authorList>
    </citation>
    <scope>NUCLEOTIDE SEQUENCE</scope>
    <source>
        <strain evidence="2">JCM 3302</strain>
    </source>
</reference>
<reference evidence="2" key="1">
    <citation type="journal article" date="2014" name="Int. J. Syst. Evol. Microbiol.">
        <title>Complete genome sequence of Corynebacterium casei LMG S-19264T (=DSM 44701T), isolated from a smear-ripened cheese.</title>
        <authorList>
            <consortium name="US DOE Joint Genome Institute (JGI-PGF)"/>
            <person name="Walter F."/>
            <person name="Albersmeier A."/>
            <person name="Kalinowski J."/>
            <person name="Ruckert C."/>
        </authorList>
    </citation>
    <scope>NUCLEOTIDE SEQUENCE</scope>
    <source>
        <strain evidence="2">JCM 3302</strain>
    </source>
</reference>
<feature type="region of interest" description="Disordered" evidence="1">
    <location>
        <begin position="230"/>
        <end position="272"/>
    </location>
</feature>